<dbReference type="Gene3D" id="2.60.40.10">
    <property type="entry name" value="Immunoglobulins"/>
    <property type="match status" value="1"/>
</dbReference>
<sequence>MPEPVPAAKPEGEDAPPTDGEPGSTELTGLFVEKPPQNVVAVTGMDITFTARVDSSTLTRKPSMKWLKGKWLDLGS</sequence>
<evidence type="ECO:0000313" key="3">
    <source>
        <dbReference type="Proteomes" id="UP000426772"/>
    </source>
</evidence>
<dbReference type="InterPro" id="IPR013783">
    <property type="entry name" value="Ig-like_fold"/>
</dbReference>
<reference evidence="2 3" key="1">
    <citation type="submission" date="2018-10" db="EMBL/GenBank/DDBJ databases">
        <title>Draft genome sequence of Pantoea vagans isolated from corpses of the sugarcane aphid Melanaphis sacchari Zehntner.</title>
        <authorList>
            <person name="Toledo E."/>
            <person name="Pena G."/>
            <person name="Lozano L."/>
        </authorList>
    </citation>
    <scope>NUCLEOTIDE SEQUENCE [LARGE SCALE GENOMIC DNA]</scope>
    <source>
        <strain evidence="2 3">ET-90</strain>
    </source>
</reference>
<dbReference type="RefSeq" id="WP_222707132.1">
    <property type="nucleotide sequence ID" value="NZ_RCNL01000229.1"/>
</dbReference>
<name>A0ABY3L9X3_9GAMM</name>
<protein>
    <submittedName>
        <fullName evidence="2">Uncharacterized protein</fullName>
    </submittedName>
</protein>
<dbReference type="SUPFAM" id="SSF48726">
    <property type="entry name" value="Immunoglobulin"/>
    <property type="match status" value="1"/>
</dbReference>
<organism evidence="2 3">
    <name type="scientific">Pantoea vagans</name>
    <dbReference type="NCBI Taxonomy" id="470934"/>
    <lineage>
        <taxon>Bacteria</taxon>
        <taxon>Pseudomonadati</taxon>
        <taxon>Pseudomonadota</taxon>
        <taxon>Gammaproteobacteria</taxon>
        <taxon>Enterobacterales</taxon>
        <taxon>Erwiniaceae</taxon>
        <taxon>Pantoea</taxon>
    </lineage>
</organism>
<feature type="non-terminal residue" evidence="2">
    <location>
        <position position="76"/>
    </location>
</feature>
<dbReference type="Proteomes" id="UP000426772">
    <property type="component" value="Unassembled WGS sequence"/>
</dbReference>
<keyword evidence="3" id="KW-1185">Reference proteome</keyword>
<feature type="region of interest" description="Disordered" evidence="1">
    <location>
        <begin position="1"/>
        <end position="29"/>
    </location>
</feature>
<gene>
    <name evidence="2" type="ORF">D9O29_24060</name>
</gene>
<dbReference type="InterPro" id="IPR036179">
    <property type="entry name" value="Ig-like_dom_sf"/>
</dbReference>
<dbReference type="EMBL" id="RCNL01000229">
    <property type="protein sequence ID" value="TXL69094.1"/>
    <property type="molecule type" value="Genomic_DNA"/>
</dbReference>
<evidence type="ECO:0000256" key="1">
    <source>
        <dbReference type="SAM" id="MobiDB-lite"/>
    </source>
</evidence>
<evidence type="ECO:0000313" key="2">
    <source>
        <dbReference type="EMBL" id="TXL69094.1"/>
    </source>
</evidence>
<accession>A0ABY3L9X3</accession>
<comment type="caution">
    <text evidence="2">The sequence shown here is derived from an EMBL/GenBank/DDBJ whole genome shotgun (WGS) entry which is preliminary data.</text>
</comment>
<proteinExistence type="predicted"/>